<dbReference type="EMBL" id="NAJN01000787">
    <property type="protein sequence ID" value="TKA68766.1"/>
    <property type="molecule type" value="Genomic_DNA"/>
</dbReference>
<comment type="caution">
    <text evidence="1">The sequence shown here is derived from an EMBL/GenBank/DDBJ whole genome shotgun (WGS) entry which is preliminary data.</text>
</comment>
<evidence type="ECO:0000313" key="2">
    <source>
        <dbReference type="Proteomes" id="UP000308768"/>
    </source>
</evidence>
<dbReference type="SUPFAM" id="SSF51316">
    <property type="entry name" value="Mss4-like"/>
    <property type="match status" value="1"/>
</dbReference>
<gene>
    <name evidence="1" type="ORF">B0A49_08342</name>
</gene>
<sequence length="118" mass="13216">MDPPFKSHSAYKQYRSSPVATRGFCGDCGSALTFSWDSQPEQFEIWLGSLDEKWVIGDKVAGSEKETAHGTVVERRGGIIKELYGNAHNIFFENAIVGMTDKLPGKKFLTRSQDRDEL</sequence>
<keyword evidence="2" id="KW-1185">Reference proteome</keyword>
<dbReference type="InterPro" id="IPR011057">
    <property type="entry name" value="Mss4-like_sf"/>
</dbReference>
<proteinExistence type="predicted"/>
<evidence type="ECO:0008006" key="3">
    <source>
        <dbReference type="Google" id="ProtNLM"/>
    </source>
</evidence>
<dbReference type="OrthoDB" id="6329284at2759"/>
<evidence type="ECO:0000313" key="1">
    <source>
        <dbReference type="EMBL" id="TKA68766.1"/>
    </source>
</evidence>
<organism evidence="1 2">
    <name type="scientific">Cryomyces minteri</name>
    <dbReference type="NCBI Taxonomy" id="331657"/>
    <lineage>
        <taxon>Eukaryota</taxon>
        <taxon>Fungi</taxon>
        <taxon>Dikarya</taxon>
        <taxon>Ascomycota</taxon>
        <taxon>Pezizomycotina</taxon>
        <taxon>Dothideomycetes</taxon>
        <taxon>Dothideomycetes incertae sedis</taxon>
        <taxon>Cryomyces</taxon>
    </lineage>
</organism>
<dbReference type="STRING" id="331657.A0A4U0X0S6"/>
<name>A0A4U0X0S6_9PEZI</name>
<accession>A0A4U0X0S6</accession>
<dbReference type="AlphaFoldDB" id="A0A4U0X0S6"/>
<dbReference type="Proteomes" id="UP000308768">
    <property type="component" value="Unassembled WGS sequence"/>
</dbReference>
<protein>
    <recommendedName>
        <fullName evidence="3">CENP-V/GFA domain-containing protein</fullName>
    </recommendedName>
</protein>
<dbReference type="Gene3D" id="3.90.1590.10">
    <property type="entry name" value="glutathione-dependent formaldehyde- activating enzyme (gfa)"/>
    <property type="match status" value="1"/>
</dbReference>
<reference evidence="1 2" key="1">
    <citation type="submission" date="2017-03" db="EMBL/GenBank/DDBJ databases">
        <title>Genomes of endolithic fungi from Antarctica.</title>
        <authorList>
            <person name="Coleine C."/>
            <person name="Masonjones S."/>
            <person name="Stajich J.E."/>
        </authorList>
    </citation>
    <scope>NUCLEOTIDE SEQUENCE [LARGE SCALE GENOMIC DNA]</scope>
    <source>
        <strain evidence="1 2">CCFEE 5187</strain>
    </source>
</reference>